<dbReference type="SUPFAM" id="SSF52129">
    <property type="entry name" value="Caspase-like"/>
    <property type="match status" value="1"/>
</dbReference>
<dbReference type="OrthoDB" id="3223806at2759"/>
<evidence type="ECO:0000313" key="3">
    <source>
        <dbReference type="EMBL" id="KAI3438031.1"/>
    </source>
</evidence>
<dbReference type="GO" id="GO:0006508">
    <property type="term" value="P:proteolysis"/>
    <property type="evidence" value="ECO:0007669"/>
    <property type="project" value="InterPro"/>
</dbReference>
<accession>A0A9D4TZB4</accession>
<feature type="domain" description="Peptidase C14 caspase" evidence="2">
    <location>
        <begin position="174"/>
        <end position="438"/>
    </location>
</feature>
<keyword evidence="4" id="KW-1185">Reference proteome</keyword>
<protein>
    <recommendedName>
        <fullName evidence="2">Peptidase C14 caspase domain-containing protein</fullName>
    </recommendedName>
</protein>
<dbReference type="EMBL" id="SIDB01000001">
    <property type="protein sequence ID" value="KAI3438031.1"/>
    <property type="molecule type" value="Genomic_DNA"/>
</dbReference>
<dbReference type="GO" id="GO:0004197">
    <property type="term" value="F:cysteine-type endopeptidase activity"/>
    <property type="evidence" value="ECO:0007669"/>
    <property type="project" value="InterPro"/>
</dbReference>
<dbReference type="PANTHER" id="PTHR48104:SF30">
    <property type="entry name" value="METACASPASE-1"/>
    <property type="match status" value="1"/>
</dbReference>
<gene>
    <name evidence="3" type="ORF">D9Q98_000474</name>
</gene>
<dbReference type="InterPro" id="IPR011600">
    <property type="entry name" value="Pept_C14_caspase"/>
</dbReference>
<comment type="caution">
    <text evidence="3">The sequence shown here is derived from an EMBL/GenBank/DDBJ whole genome shotgun (WGS) entry which is preliminary data.</text>
</comment>
<evidence type="ECO:0000259" key="2">
    <source>
        <dbReference type="Pfam" id="PF00656"/>
    </source>
</evidence>
<dbReference type="Pfam" id="PF00656">
    <property type="entry name" value="Peptidase_C14"/>
    <property type="match status" value="1"/>
</dbReference>
<dbReference type="GO" id="GO:0005737">
    <property type="term" value="C:cytoplasm"/>
    <property type="evidence" value="ECO:0007669"/>
    <property type="project" value="TreeGrafter"/>
</dbReference>
<comment type="similarity">
    <text evidence="1">Belongs to the peptidase C14B family.</text>
</comment>
<sequence length="449" mass="50308">MYDDNNKCKMHSMLETEFIFVSDDEDDEDDEEDEEEEEVDMMDLPASCGWESGTVLEVLVFPAKKRSNSDVWWPATLGKRAAGKTDADGRQLYSITMDAFPEYGSHKERRVKVSFLDDEVLHDPDRGEFAWRFVDDTEDEESSEYGSDSEDEEDNLVSGMASMGVSYDAEGAPRKRALIVGCSYSGQSNALPGTINDAHAIYKLLVGCFNFPDDSGNIMYLTDDHHDSSRLPTRRNILKGFEWLMKDLHSGDSLFFYFTGHGGTQDDPSGSEPRGNQVICPCDYSTRGIITDTEIHKHLVTPLPPGVVLHALVDSCHSGTVMNLPHNADIKKGHFTGWSEEYPGQSWKRGTLGGLAIQISAAQHNQYAREGQMKGGRASSSGVRQGAATYGFTRAIKRHQKQWGFDVTYEELMETMYEVLRDSNFKKQDPQLSASMTMDLCRADVKFKL</sequence>
<reference evidence="3" key="2">
    <citation type="submission" date="2020-11" db="EMBL/GenBank/DDBJ databases">
        <authorList>
            <person name="Cecchin M."/>
            <person name="Marcolungo L."/>
            <person name="Rossato M."/>
            <person name="Girolomoni L."/>
            <person name="Cosentino E."/>
            <person name="Cuine S."/>
            <person name="Li-Beisson Y."/>
            <person name="Delledonne M."/>
            <person name="Ballottari M."/>
        </authorList>
    </citation>
    <scope>NUCLEOTIDE SEQUENCE</scope>
    <source>
        <strain evidence="3">211/11P</strain>
        <tissue evidence="3">Whole cell</tissue>
    </source>
</reference>
<dbReference type="InterPro" id="IPR050452">
    <property type="entry name" value="Metacaspase"/>
</dbReference>
<dbReference type="Gene3D" id="3.40.50.12660">
    <property type="match status" value="1"/>
</dbReference>
<dbReference type="InterPro" id="IPR029030">
    <property type="entry name" value="Caspase-like_dom_sf"/>
</dbReference>
<evidence type="ECO:0000256" key="1">
    <source>
        <dbReference type="ARBA" id="ARBA00009005"/>
    </source>
</evidence>
<reference evidence="3" key="1">
    <citation type="journal article" date="2019" name="Plant J.">
        <title>Chlorella vulgaris genome assembly and annotation reveals the molecular basis for metabolic acclimation to high light conditions.</title>
        <authorList>
            <person name="Cecchin M."/>
            <person name="Marcolungo L."/>
            <person name="Rossato M."/>
            <person name="Girolomoni L."/>
            <person name="Cosentino E."/>
            <person name="Cuine S."/>
            <person name="Li-Beisson Y."/>
            <person name="Delledonne M."/>
            <person name="Ballottari M."/>
        </authorList>
    </citation>
    <scope>NUCLEOTIDE SEQUENCE</scope>
    <source>
        <strain evidence="3">211/11P</strain>
    </source>
</reference>
<proteinExistence type="inferred from homology"/>
<dbReference type="Proteomes" id="UP001055712">
    <property type="component" value="Unassembled WGS sequence"/>
</dbReference>
<organism evidence="3 4">
    <name type="scientific">Chlorella vulgaris</name>
    <name type="common">Green alga</name>
    <dbReference type="NCBI Taxonomy" id="3077"/>
    <lineage>
        <taxon>Eukaryota</taxon>
        <taxon>Viridiplantae</taxon>
        <taxon>Chlorophyta</taxon>
        <taxon>core chlorophytes</taxon>
        <taxon>Trebouxiophyceae</taxon>
        <taxon>Chlorellales</taxon>
        <taxon>Chlorellaceae</taxon>
        <taxon>Chlorella clade</taxon>
        <taxon>Chlorella</taxon>
    </lineage>
</organism>
<name>A0A9D4TZB4_CHLVU</name>
<dbReference type="AlphaFoldDB" id="A0A9D4TZB4"/>
<dbReference type="PANTHER" id="PTHR48104">
    <property type="entry name" value="METACASPASE-4"/>
    <property type="match status" value="1"/>
</dbReference>
<evidence type="ECO:0000313" key="4">
    <source>
        <dbReference type="Proteomes" id="UP001055712"/>
    </source>
</evidence>